<dbReference type="EMBL" id="CP011974">
    <property type="protein sequence ID" value="AKO90942.1"/>
    <property type="molecule type" value="Genomic_DNA"/>
</dbReference>
<organism evidence="2 3">
    <name type="scientific">Priestia filamentosa</name>
    <dbReference type="NCBI Taxonomy" id="1402861"/>
    <lineage>
        <taxon>Bacteria</taxon>
        <taxon>Bacillati</taxon>
        <taxon>Bacillota</taxon>
        <taxon>Bacilli</taxon>
        <taxon>Bacillales</taxon>
        <taxon>Bacillaceae</taxon>
        <taxon>Priestia</taxon>
    </lineage>
</organism>
<keyword evidence="3" id="KW-1185">Reference proteome</keyword>
<reference evidence="3" key="2">
    <citation type="submission" date="2015-06" db="EMBL/GenBank/DDBJ databases">
        <title>Genome Sequence of Bacillus endophyticus and Analysis of its Companion Mechanism in the Ketogulonigenium vulgare-Bacillus strain Consortium.</title>
        <authorList>
            <person name="Jia N."/>
            <person name="Du J."/>
            <person name="Ding M.-Z."/>
            <person name="Gao F."/>
            <person name="Yuan Y.-J."/>
        </authorList>
    </citation>
    <scope>NUCLEOTIDE SEQUENCE [LARGE SCALE GENOMIC DNA]</scope>
    <source>
        <strain evidence="3">Hbe603</strain>
    </source>
</reference>
<dbReference type="AlphaFoldDB" id="A0A231S010"/>
<dbReference type="RefSeq" id="WP_040058568.1">
    <property type="nucleotide sequence ID" value="NZ_CP011974.1"/>
</dbReference>
<dbReference type="KEGG" id="beo:BEH_01640"/>
<dbReference type="PATRIC" id="fig|135735.6.peg.291"/>
<proteinExistence type="predicted"/>
<reference evidence="2 3" key="1">
    <citation type="journal article" date="2015" name="PLoS ONE">
        <title>Genome Sequence of Bacillus endophyticus and Analysis of Its Companion Mechanism in the Ketogulonigenium vulgare-Bacillus Strain Consortium.</title>
        <authorList>
            <person name="Jia N."/>
            <person name="Du J."/>
            <person name="Ding M.Z."/>
            <person name="Gao F."/>
            <person name="Yuan Y.J."/>
        </authorList>
    </citation>
    <scope>NUCLEOTIDE SEQUENCE [LARGE SCALE GENOMIC DNA]</scope>
    <source>
        <strain evidence="2 3">Hbe603</strain>
    </source>
</reference>
<evidence type="ECO:0000313" key="3">
    <source>
        <dbReference type="Proteomes" id="UP000036202"/>
    </source>
</evidence>
<evidence type="ECO:0000313" key="2">
    <source>
        <dbReference type="EMBL" id="AKO90942.1"/>
    </source>
</evidence>
<accession>A0A0H4KA81</accession>
<gene>
    <name evidence="2" type="ORF">BEH_01640</name>
</gene>
<feature type="compositionally biased region" description="Pro residues" evidence="1">
    <location>
        <begin position="40"/>
        <end position="68"/>
    </location>
</feature>
<feature type="region of interest" description="Disordered" evidence="1">
    <location>
        <begin position="37"/>
        <end position="69"/>
    </location>
</feature>
<dbReference type="GeneID" id="93704367"/>
<protein>
    <submittedName>
        <fullName evidence="2">Uncharacterized protein</fullName>
    </submittedName>
</protein>
<name>A0A231S010_9BACI</name>
<dbReference type="OrthoDB" id="2068061at2"/>
<accession>A0A231S010</accession>
<evidence type="ECO:0000256" key="1">
    <source>
        <dbReference type="SAM" id="MobiDB-lite"/>
    </source>
</evidence>
<dbReference type="Proteomes" id="UP000036202">
    <property type="component" value="Chromosome"/>
</dbReference>
<sequence length="140" mass="15889">MYPYHKNVGYDYLNHQQTPSHLDQRGFDARQFSGFFPSTLPTPPPLGPPGPPSQGPTSGPPTAPPPTFVPQQQVETFAVDPGGIARCLFNYTYVWLRGAEQFWFYPIFVGRTSVAGYRWTGFNWVYFGIDLRQIQSFTCF</sequence>